<name>A0A166FNH6_9AGAM</name>
<dbReference type="InterPro" id="IPR017853">
    <property type="entry name" value="GH"/>
</dbReference>
<dbReference type="InterPro" id="IPR001547">
    <property type="entry name" value="Glyco_hydro_5"/>
</dbReference>
<dbReference type="SUPFAM" id="SSF51445">
    <property type="entry name" value="(Trans)glycosidases"/>
    <property type="match status" value="1"/>
</dbReference>
<dbReference type="InterPro" id="IPR050386">
    <property type="entry name" value="Glycosyl_hydrolase_5"/>
</dbReference>
<evidence type="ECO:0000313" key="7">
    <source>
        <dbReference type="Proteomes" id="UP000076798"/>
    </source>
</evidence>
<organism evidence="6 7">
    <name type="scientific">Sistotremastrum suecicum HHB10207 ss-3</name>
    <dbReference type="NCBI Taxonomy" id="1314776"/>
    <lineage>
        <taxon>Eukaryota</taxon>
        <taxon>Fungi</taxon>
        <taxon>Dikarya</taxon>
        <taxon>Basidiomycota</taxon>
        <taxon>Agaricomycotina</taxon>
        <taxon>Agaricomycetes</taxon>
        <taxon>Sistotremastrales</taxon>
        <taxon>Sistotremastraceae</taxon>
        <taxon>Sistotremastrum</taxon>
    </lineage>
</organism>
<protein>
    <submittedName>
        <fullName evidence="6">Cytoplasm protein</fullName>
    </submittedName>
</protein>
<gene>
    <name evidence="6" type="ORF">SISSUDRAFT_1113214</name>
</gene>
<dbReference type="GO" id="GO:0005737">
    <property type="term" value="C:cytoplasm"/>
    <property type="evidence" value="ECO:0007669"/>
    <property type="project" value="UniProtKB-ARBA"/>
</dbReference>
<accession>A0A166FNH6</accession>
<dbReference type="OrthoDB" id="1887033at2759"/>
<keyword evidence="2 4" id="KW-0378">Hydrolase</keyword>
<dbReference type="PANTHER" id="PTHR31297">
    <property type="entry name" value="GLUCAN ENDO-1,6-BETA-GLUCOSIDASE B"/>
    <property type="match status" value="1"/>
</dbReference>
<dbReference type="Gene3D" id="3.20.20.80">
    <property type="entry name" value="Glycosidases"/>
    <property type="match status" value="1"/>
</dbReference>
<dbReference type="PANTHER" id="PTHR31297:SF43">
    <property type="entry name" value="GLUCAN 1,3-BETA-GLUCOSIDASE 3"/>
    <property type="match status" value="1"/>
</dbReference>
<evidence type="ECO:0000259" key="5">
    <source>
        <dbReference type="Pfam" id="PF00150"/>
    </source>
</evidence>
<evidence type="ECO:0000256" key="2">
    <source>
        <dbReference type="ARBA" id="ARBA00022801"/>
    </source>
</evidence>
<evidence type="ECO:0000256" key="3">
    <source>
        <dbReference type="ARBA" id="ARBA00023295"/>
    </source>
</evidence>
<evidence type="ECO:0000256" key="4">
    <source>
        <dbReference type="RuleBase" id="RU361153"/>
    </source>
</evidence>
<sequence>MTALDARDIYRYRKQRGVNLGSWFVLEKWITPKPFVNTQGSSDLDVAKSANAKQILEAHWDNWITPDDWVWLRDRGINAVRIPIGYYHLAGPYPEILKGTDFNGLGPVFEGAWTRITRAIATAGGYGMGVLIDLHSAVGKQNGDAHSGAPGPIRFYERRNMDQTLNALKFLAQALDQIPNVIGLQLINEPQNNPALPSFYSNTLNTIRQLAPDLPLYIHDAWNTAQYAELVSQRRDFVVLDHHLYRCFTSEDQNQSGDDHARTLRGGTLGHFKDISNKIAGNLVVAEYSAALNQRSLGSGDAGEQDRQRRVFSAAQLALYNETCGGSFFWCYKKQEGWDAGWDLRNASLAEITPSFYGIRKTSQGIHNDAGRREDEKRRATNDHVNWWNKYPGHYEHWRFELGFQQGWDDAFVFFNFRDSSASVSEIGFRGQLARRRSSEHIREKGESNVWEYEHGFNQGVSAALRCACG</sequence>
<dbReference type="Pfam" id="PF00150">
    <property type="entry name" value="Cellulase"/>
    <property type="match status" value="1"/>
</dbReference>
<dbReference type="GO" id="GO:0009251">
    <property type="term" value="P:glucan catabolic process"/>
    <property type="evidence" value="ECO:0007669"/>
    <property type="project" value="TreeGrafter"/>
</dbReference>
<comment type="similarity">
    <text evidence="1 4">Belongs to the glycosyl hydrolase 5 (cellulase A) family.</text>
</comment>
<evidence type="ECO:0000256" key="1">
    <source>
        <dbReference type="ARBA" id="ARBA00005641"/>
    </source>
</evidence>
<reference evidence="6 7" key="1">
    <citation type="journal article" date="2016" name="Mol. Biol. Evol.">
        <title>Comparative Genomics of Early-Diverging Mushroom-Forming Fungi Provides Insights into the Origins of Lignocellulose Decay Capabilities.</title>
        <authorList>
            <person name="Nagy L.G."/>
            <person name="Riley R."/>
            <person name="Tritt A."/>
            <person name="Adam C."/>
            <person name="Daum C."/>
            <person name="Floudas D."/>
            <person name="Sun H."/>
            <person name="Yadav J.S."/>
            <person name="Pangilinan J."/>
            <person name="Larsson K.H."/>
            <person name="Matsuura K."/>
            <person name="Barry K."/>
            <person name="Labutti K."/>
            <person name="Kuo R."/>
            <person name="Ohm R.A."/>
            <person name="Bhattacharya S.S."/>
            <person name="Shirouzu T."/>
            <person name="Yoshinaga Y."/>
            <person name="Martin F.M."/>
            <person name="Grigoriev I.V."/>
            <person name="Hibbett D.S."/>
        </authorList>
    </citation>
    <scope>NUCLEOTIDE SEQUENCE [LARGE SCALE GENOMIC DNA]</scope>
    <source>
        <strain evidence="6 7">HHB10207 ss-3</strain>
    </source>
</reference>
<dbReference type="EMBL" id="KV428027">
    <property type="protein sequence ID" value="KZT40845.1"/>
    <property type="molecule type" value="Genomic_DNA"/>
</dbReference>
<evidence type="ECO:0000313" key="6">
    <source>
        <dbReference type="EMBL" id="KZT40845.1"/>
    </source>
</evidence>
<feature type="domain" description="Glycoside hydrolase family 5" evidence="5">
    <location>
        <begin position="69"/>
        <end position="292"/>
    </location>
</feature>
<dbReference type="FunFam" id="3.20.20.80:FF:000100">
    <property type="entry name" value="Glycoside hydrolase superfamily"/>
    <property type="match status" value="1"/>
</dbReference>
<dbReference type="GO" id="GO:0046557">
    <property type="term" value="F:glucan endo-1,6-beta-glucosidase activity"/>
    <property type="evidence" value="ECO:0007669"/>
    <property type="project" value="TreeGrafter"/>
</dbReference>
<dbReference type="AlphaFoldDB" id="A0A166FNH6"/>
<keyword evidence="7" id="KW-1185">Reference proteome</keyword>
<dbReference type="GO" id="GO:0009986">
    <property type="term" value="C:cell surface"/>
    <property type="evidence" value="ECO:0007669"/>
    <property type="project" value="TreeGrafter"/>
</dbReference>
<keyword evidence="3 4" id="KW-0326">Glycosidase</keyword>
<dbReference type="GO" id="GO:0005576">
    <property type="term" value="C:extracellular region"/>
    <property type="evidence" value="ECO:0007669"/>
    <property type="project" value="TreeGrafter"/>
</dbReference>
<dbReference type="Proteomes" id="UP000076798">
    <property type="component" value="Unassembled WGS sequence"/>
</dbReference>
<dbReference type="STRING" id="1314776.A0A166FNH6"/>
<proteinExistence type="inferred from homology"/>